<evidence type="ECO:0000313" key="5">
    <source>
        <dbReference type="Proteomes" id="UP001220324"/>
    </source>
</evidence>
<feature type="signal peptide" evidence="2">
    <location>
        <begin position="1"/>
        <end position="19"/>
    </location>
</feature>
<feature type="chain" id="PRO_5042238933" description="Yeast cell wall synthesis Kre9/Knh1-like N-terminal domain-containing protein" evidence="2">
    <location>
        <begin position="20"/>
        <end position="187"/>
    </location>
</feature>
<dbReference type="InterPro" id="IPR018466">
    <property type="entry name" value="Kre9/Knh1-like_N"/>
</dbReference>
<dbReference type="Pfam" id="PF10342">
    <property type="entry name" value="Kre9_KNH"/>
    <property type="match status" value="1"/>
</dbReference>
<dbReference type="InterPro" id="IPR052982">
    <property type="entry name" value="SRP1/TIP1-like"/>
</dbReference>
<feature type="domain" description="Yeast cell wall synthesis Kre9/Knh1-like N-terminal" evidence="3">
    <location>
        <begin position="29"/>
        <end position="120"/>
    </location>
</feature>
<organism evidence="4 5">
    <name type="scientific">Penicillium frequentans</name>
    <dbReference type="NCBI Taxonomy" id="3151616"/>
    <lineage>
        <taxon>Eukaryota</taxon>
        <taxon>Fungi</taxon>
        <taxon>Dikarya</taxon>
        <taxon>Ascomycota</taxon>
        <taxon>Pezizomycotina</taxon>
        <taxon>Eurotiomycetes</taxon>
        <taxon>Eurotiomycetidae</taxon>
        <taxon>Eurotiales</taxon>
        <taxon>Aspergillaceae</taxon>
        <taxon>Penicillium</taxon>
    </lineage>
</organism>
<dbReference type="AlphaFoldDB" id="A0AAD6D428"/>
<evidence type="ECO:0000259" key="3">
    <source>
        <dbReference type="Pfam" id="PF10342"/>
    </source>
</evidence>
<keyword evidence="5" id="KW-1185">Reference proteome</keyword>
<proteinExistence type="predicted"/>
<reference evidence="4 5" key="1">
    <citation type="journal article" date="2023" name="IMA Fungus">
        <title>Comparative genomic study of the Penicillium genus elucidates a diverse pangenome and 15 lateral gene transfer events.</title>
        <authorList>
            <person name="Petersen C."/>
            <person name="Sorensen T."/>
            <person name="Nielsen M.R."/>
            <person name="Sondergaard T.E."/>
            <person name="Sorensen J.L."/>
            <person name="Fitzpatrick D.A."/>
            <person name="Frisvad J.C."/>
            <person name="Nielsen K.L."/>
        </authorList>
    </citation>
    <scope>NUCLEOTIDE SEQUENCE [LARGE SCALE GENOMIC DNA]</scope>
    <source>
        <strain evidence="4 5">IBT 35679</strain>
    </source>
</reference>
<evidence type="ECO:0000313" key="4">
    <source>
        <dbReference type="EMBL" id="KAJ5552203.1"/>
    </source>
</evidence>
<accession>A0AAD6D428</accession>
<evidence type="ECO:0000256" key="2">
    <source>
        <dbReference type="SAM" id="SignalP"/>
    </source>
</evidence>
<comment type="caution">
    <text evidence="4">The sequence shown here is derived from an EMBL/GenBank/DDBJ whole genome shotgun (WGS) entry which is preliminary data.</text>
</comment>
<evidence type="ECO:0000256" key="1">
    <source>
        <dbReference type="ARBA" id="ARBA00022729"/>
    </source>
</evidence>
<dbReference type="EMBL" id="JAQIZZ010000002">
    <property type="protein sequence ID" value="KAJ5552203.1"/>
    <property type="molecule type" value="Genomic_DNA"/>
</dbReference>
<keyword evidence="1 2" id="KW-0732">Signal</keyword>
<dbReference type="Proteomes" id="UP001220324">
    <property type="component" value="Unassembled WGS sequence"/>
</dbReference>
<name>A0AAD6D428_9EURO</name>
<sequence>MQFASYAILLASVCCTAFSNDVNFDQISKPSKGEVLQAGTMYNIKWHSTVSGDVNLMLMGQKNSEYSTDALAVIDIKTDGTLGHHSWNVTDGLSNNETYYIQIAQVNDISTFSYSPGFKIHSNISASATATSSPTTTVYPSTTLSATVSGATNATASTSTSTGGSVVTSAPAPLAFVGAAAVGMLVF</sequence>
<gene>
    <name evidence="4" type="ORF">N7494_001581</name>
</gene>
<dbReference type="PANTHER" id="PTHR40633">
    <property type="entry name" value="MATRIX PROTEIN, PUTATIVE (AFU_ORTHOLOGUE AFUA_8G05410)-RELATED"/>
    <property type="match status" value="1"/>
</dbReference>
<protein>
    <recommendedName>
        <fullName evidence="3">Yeast cell wall synthesis Kre9/Knh1-like N-terminal domain-containing protein</fullName>
    </recommendedName>
</protein>
<dbReference type="PANTHER" id="PTHR40633:SF1">
    <property type="entry name" value="GPI ANCHORED SERINE-THREONINE RICH PROTEIN (AFU_ORTHOLOGUE AFUA_1G03630)"/>
    <property type="match status" value="1"/>
</dbReference>